<feature type="signal peptide" evidence="5">
    <location>
        <begin position="1"/>
        <end position="23"/>
    </location>
</feature>
<dbReference type="PANTHER" id="PTHR30483">
    <property type="entry name" value="LEUCINE-SPECIFIC-BINDING PROTEIN"/>
    <property type="match status" value="1"/>
</dbReference>
<keyword evidence="8" id="KW-1185">Reference proteome</keyword>
<evidence type="ECO:0000256" key="3">
    <source>
        <dbReference type="ARBA" id="ARBA00022729"/>
    </source>
</evidence>
<keyword evidence="4" id="KW-0029">Amino-acid transport</keyword>
<reference evidence="7 8" key="1">
    <citation type="submission" date="2023-09" db="EMBL/GenBank/DDBJ databases">
        <title>Complete Genome and Methylome dissection of Bacillus brevis NEB573 original source of BbsI restriction endonuclease.</title>
        <authorList>
            <person name="Fomenkov A."/>
            <person name="Roberts R.D."/>
        </authorList>
    </citation>
    <scope>NUCLEOTIDE SEQUENCE [LARGE SCALE GENOMIC DNA]</scope>
    <source>
        <strain evidence="7 8">NEB573</strain>
    </source>
</reference>
<dbReference type="Pfam" id="PF13458">
    <property type="entry name" value="Peripla_BP_6"/>
    <property type="match status" value="1"/>
</dbReference>
<evidence type="ECO:0000313" key="8">
    <source>
        <dbReference type="Proteomes" id="UP001256827"/>
    </source>
</evidence>
<keyword evidence="3 5" id="KW-0732">Signal</keyword>
<dbReference type="CDD" id="cd06347">
    <property type="entry name" value="PBP1_ABC_LivK_ligand_binding-like"/>
    <property type="match status" value="1"/>
</dbReference>
<gene>
    <name evidence="7" type="ORF">RGB73_03605</name>
</gene>
<evidence type="ECO:0000256" key="4">
    <source>
        <dbReference type="ARBA" id="ARBA00022970"/>
    </source>
</evidence>
<feature type="chain" id="PRO_5046173608" evidence="5">
    <location>
        <begin position="24"/>
        <end position="388"/>
    </location>
</feature>
<evidence type="ECO:0000256" key="2">
    <source>
        <dbReference type="ARBA" id="ARBA00022448"/>
    </source>
</evidence>
<evidence type="ECO:0000256" key="5">
    <source>
        <dbReference type="SAM" id="SignalP"/>
    </source>
</evidence>
<dbReference type="InterPro" id="IPR028082">
    <property type="entry name" value="Peripla_BP_I"/>
</dbReference>
<sequence>MFSSLSAVLLLSLVLSGCGTNHAASSGNGEGGGGETLSLGYVGGLSGATAAFGIPAFDAVKYAVKEINDNGGILGMKVELISEDDEGNPFKGQQAIDKMANQDIQYVISGSSSAVALSQVAKVKENNMIAVSPIASDPAVVSENPRFFVNLANNNQFGWAAAHYAGKEMGVKEVIAFIRDDAYGTSIYKAFQEKAAELGMNIVQEFKYPIDAKDFNSYISQGISSHPDAHIFLSGYAADSGLIAKQARALGYDKPLFATNPISSPQYYEIAGDASNNTIISAAYISDATIGEKTKTFIEAWRKEFNLDPNVYQVHGYDSVYILKSAIEKAGSVNPEDVQNALLDVQNFEGASGVTSFNNDGSATKPIFMVNWDSGKLKLEKILEAGSY</sequence>
<evidence type="ECO:0000259" key="6">
    <source>
        <dbReference type="Pfam" id="PF13458"/>
    </source>
</evidence>
<protein>
    <submittedName>
        <fullName evidence="7">ABC transporter substrate-binding protein</fullName>
    </submittedName>
</protein>
<dbReference type="SUPFAM" id="SSF53822">
    <property type="entry name" value="Periplasmic binding protein-like I"/>
    <property type="match status" value="1"/>
</dbReference>
<dbReference type="PANTHER" id="PTHR30483:SF6">
    <property type="entry name" value="PERIPLASMIC BINDING PROTEIN OF ABC TRANSPORTER FOR NATURAL AMINO ACIDS"/>
    <property type="match status" value="1"/>
</dbReference>
<dbReference type="InterPro" id="IPR051010">
    <property type="entry name" value="BCAA_transport"/>
</dbReference>
<dbReference type="InterPro" id="IPR000709">
    <property type="entry name" value="Leu_Ile_Val-bd"/>
</dbReference>
<dbReference type="Gene3D" id="3.40.50.2300">
    <property type="match status" value="2"/>
</dbReference>
<evidence type="ECO:0000256" key="1">
    <source>
        <dbReference type="ARBA" id="ARBA00010062"/>
    </source>
</evidence>
<evidence type="ECO:0000313" key="7">
    <source>
        <dbReference type="EMBL" id="WNC17622.1"/>
    </source>
</evidence>
<keyword evidence="2" id="KW-0813">Transport</keyword>
<dbReference type="InterPro" id="IPR028081">
    <property type="entry name" value="Leu-bd"/>
</dbReference>
<feature type="domain" description="Leucine-binding protein" evidence="6">
    <location>
        <begin position="37"/>
        <end position="375"/>
    </location>
</feature>
<proteinExistence type="inferred from homology"/>
<dbReference type="EMBL" id="CP134050">
    <property type="protein sequence ID" value="WNC17622.1"/>
    <property type="molecule type" value="Genomic_DNA"/>
</dbReference>
<dbReference type="RefSeq" id="WP_310774108.1">
    <property type="nucleotide sequence ID" value="NZ_CP134050.1"/>
</dbReference>
<comment type="similarity">
    <text evidence="1">Belongs to the leucine-binding protein family.</text>
</comment>
<organism evidence="7 8">
    <name type="scientific">Brevibacillus brevis</name>
    <name type="common">Bacillus brevis</name>
    <dbReference type="NCBI Taxonomy" id="1393"/>
    <lineage>
        <taxon>Bacteria</taxon>
        <taxon>Bacillati</taxon>
        <taxon>Bacillota</taxon>
        <taxon>Bacilli</taxon>
        <taxon>Bacillales</taxon>
        <taxon>Paenibacillaceae</taxon>
        <taxon>Brevibacillus</taxon>
    </lineage>
</organism>
<name>A0ABY9TEI8_BREBE</name>
<accession>A0ABY9TEI8</accession>
<dbReference type="Proteomes" id="UP001256827">
    <property type="component" value="Chromosome"/>
</dbReference>
<dbReference type="PRINTS" id="PR00337">
    <property type="entry name" value="LEUILEVALBP"/>
</dbReference>